<dbReference type="InterPro" id="IPR011066">
    <property type="entry name" value="MscS_channel_C_sf"/>
</dbReference>
<accession>A0AAU7EHL4</accession>
<dbReference type="SUPFAM" id="SSF82689">
    <property type="entry name" value="Mechanosensitive channel protein MscS (YggB), C-terminal domain"/>
    <property type="match status" value="1"/>
</dbReference>
<dbReference type="InterPro" id="IPR010920">
    <property type="entry name" value="LSM_dom_sf"/>
</dbReference>
<evidence type="ECO:0000256" key="7">
    <source>
        <dbReference type="SAM" id="Phobius"/>
    </source>
</evidence>
<gene>
    <name evidence="10" type="ORF">QLS71_000985</name>
</gene>
<keyword evidence="6 7" id="KW-0472">Membrane</keyword>
<comment type="similarity">
    <text evidence="2">Belongs to the MscS (TC 1.A.23) family.</text>
</comment>
<comment type="subcellular location">
    <subcellularLocation>
        <location evidence="1">Cell membrane</location>
        <topology evidence="1">Multi-pass membrane protein</topology>
    </subcellularLocation>
</comment>
<feature type="domain" description="Mechanosensitive ion channel MscS C-terminal" evidence="9">
    <location>
        <begin position="185"/>
        <end position="258"/>
    </location>
</feature>
<dbReference type="InterPro" id="IPR011014">
    <property type="entry name" value="MscS_channel_TM-2"/>
</dbReference>
<evidence type="ECO:0000259" key="8">
    <source>
        <dbReference type="Pfam" id="PF00924"/>
    </source>
</evidence>
<feature type="domain" description="Mechanosensitive ion channel MscS" evidence="8">
    <location>
        <begin position="113"/>
        <end position="176"/>
    </location>
</feature>
<feature type="transmembrane region" description="Helical" evidence="7">
    <location>
        <begin position="20"/>
        <end position="43"/>
    </location>
</feature>
<dbReference type="SUPFAM" id="SSF82861">
    <property type="entry name" value="Mechanosensitive channel protein MscS (YggB), transmembrane region"/>
    <property type="match status" value="1"/>
</dbReference>
<keyword evidence="11" id="KW-1185">Reference proteome</keyword>
<dbReference type="GO" id="GO:0008381">
    <property type="term" value="F:mechanosensitive monoatomic ion channel activity"/>
    <property type="evidence" value="ECO:0007669"/>
    <property type="project" value="InterPro"/>
</dbReference>
<keyword evidence="3" id="KW-1003">Cell membrane</keyword>
<dbReference type="InterPro" id="IPR049278">
    <property type="entry name" value="MS_channel_C"/>
</dbReference>
<sequence>MDSEVYIFKESVYKSWTNLISHLPSVLLSVFIFIIGLLVIKLINKYAKKIVISNANDPLIADFILSIISFLLTVVLFVVCLGILGFDDVTNKILAGAGLTTFIIGFALKDIGENFLAGILMAFQRPFRIGDLIEIDGVKGRVIEMSLRSTTIKTVDGIDAYIPNGSILKNNLKNYTIDELMRNNFIVSVVHDAKIDEALSLIDLILNENEFVLKVPMYSVLVDKIENDLVSIVVYYWYRTNEVKAPGGKLKSDLQLSVYAVLKSAGFNLPTTTVSIEKLEKSE</sequence>
<proteinExistence type="inferred from homology"/>
<dbReference type="InterPro" id="IPR045275">
    <property type="entry name" value="MscS_archaea/bacteria_type"/>
</dbReference>
<dbReference type="AlphaFoldDB" id="A0AAU7EHL4"/>
<dbReference type="Gene3D" id="2.30.30.60">
    <property type="match status" value="1"/>
</dbReference>
<keyword evidence="4 7" id="KW-0812">Transmembrane</keyword>
<evidence type="ECO:0000313" key="10">
    <source>
        <dbReference type="EMBL" id="XBL14613.1"/>
    </source>
</evidence>
<dbReference type="Proteomes" id="UP001224325">
    <property type="component" value="Chromosome"/>
</dbReference>
<evidence type="ECO:0000313" key="11">
    <source>
        <dbReference type="Proteomes" id="UP001224325"/>
    </source>
</evidence>
<evidence type="ECO:0000256" key="4">
    <source>
        <dbReference type="ARBA" id="ARBA00022692"/>
    </source>
</evidence>
<evidence type="ECO:0000256" key="1">
    <source>
        <dbReference type="ARBA" id="ARBA00004651"/>
    </source>
</evidence>
<dbReference type="GO" id="GO:0005886">
    <property type="term" value="C:plasma membrane"/>
    <property type="evidence" value="ECO:0007669"/>
    <property type="project" value="UniProtKB-SubCell"/>
</dbReference>
<dbReference type="PANTHER" id="PTHR30221">
    <property type="entry name" value="SMALL-CONDUCTANCE MECHANOSENSITIVE CHANNEL"/>
    <property type="match status" value="1"/>
</dbReference>
<dbReference type="SUPFAM" id="SSF50182">
    <property type="entry name" value="Sm-like ribonucleoproteins"/>
    <property type="match status" value="1"/>
</dbReference>
<evidence type="ECO:0000256" key="3">
    <source>
        <dbReference type="ARBA" id="ARBA00022475"/>
    </source>
</evidence>
<reference evidence="10" key="1">
    <citation type="submission" date="2024-04" db="EMBL/GenBank/DDBJ databases">
        <title>Mariniflexile litorale, isolated from the shallow sediments of the Sea of Japan.</title>
        <authorList>
            <person name="Romanenko L."/>
            <person name="Isaeva M."/>
        </authorList>
    </citation>
    <scope>NUCLEOTIDE SEQUENCE [LARGE SCALE GENOMIC DNA]</scope>
    <source>
        <strain evidence="10">KMM 9835</strain>
    </source>
</reference>
<dbReference type="InterPro" id="IPR006685">
    <property type="entry name" value="MscS_channel_2nd"/>
</dbReference>
<feature type="transmembrane region" description="Helical" evidence="7">
    <location>
        <begin position="63"/>
        <end position="86"/>
    </location>
</feature>
<dbReference type="KEGG" id="mlil:QLS71_000985"/>
<dbReference type="PANTHER" id="PTHR30221:SF1">
    <property type="entry name" value="SMALL-CONDUCTANCE MECHANOSENSITIVE CHANNEL"/>
    <property type="match status" value="1"/>
</dbReference>
<dbReference type="Pfam" id="PF00924">
    <property type="entry name" value="MS_channel_2nd"/>
    <property type="match status" value="1"/>
</dbReference>
<evidence type="ECO:0000256" key="2">
    <source>
        <dbReference type="ARBA" id="ARBA00008017"/>
    </source>
</evidence>
<protein>
    <submittedName>
        <fullName evidence="10">Mechanosensitive ion channel family protein</fullName>
    </submittedName>
</protein>
<dbReference type="Gene3D" id="3.30.70.100">
    <property type="match status" value="1"/>
</dbReference>
<evidence type="ECO:0000256" key="5">
    <source>
        <dbReference type="ARBA" id="ARBA00022989"/>
    </source>
</evidence>
<evidence type="ECO:0000256" key="6">
    <source>
        <dbReference type="ARBA" id="ARBA00023136"/>
    </source>
</evidence>
<evidence type="ECO:0000259" key="9">
    <source>
        <dbReference type="Pfam" id="PF21082"/>
    </source>
</evidence>
<dbReference type="Gene3D" id="1.10.287.1260">
    <property type="match status" value="1"/>
</dbReference>
<dbReference type="EMBL" id="CP155618">
    <property type="protein sequence ID" value="XBL14613.1"/>
    <property type="molecule type" value="Genomic_DNA"/>
</dbReference>
<dbReference type="RefSeq" id="WP_308992324.1">
    <property type="nucleotide sequence ID" value="NZ_CP155618.1"/>
</dbReference>
<keyword evidence="5 7" id="KW-1133">Transmembrane helix</keyword>
<name>A0AAU7EHL4_9FLAO</name>
<organism evidence="10 11">
    <name type="scientific">Mariniflexile litorale</name>
    <dbReference type="NCBI Taxonomy" id="3045158"/>
    <lineage>
        <taxon>Bacteria</taxon>
        <taxon>Pseudomonadati</taxon>
        <taxon>Bacteroidota</taxon>
        <taxon>Flavobacteriia</taxon>
        <taxon>Flavobacteriales</taxon>
        <taxon>Flavobacteriaceae</taxon>
        <taxon>Mariniflexile</taxon>
    </lineage>
</organism>
<dbReference type="InterPro" id="IPR023408">
    <property type="entry name" value="MscS_beta-dom_sf"/>
</dbReference>
<dbReference type="Pfam" id="PF21082">
    <property type="entry name" value="MS_channel_3rd"/>
    <property type="match status" value="1"/>
</dbReference>